<evidence type="ECO:0000256" key="2">
    <source>
        <dbReference type="SAM" id="SignalP"/>
    </source>
</evidence>
<comment type="caution">
    <text evidence="3">The sequence shown here is derived from an EMBL/GenBank/DDBJ whole genome shotgun (WGS) entry which is preliminary data.</text>
</comment>
<feature type="signal peptide" evidence="2">
    <location>
        <begin position="1"/>
        <end position="25"/>
    </location>
</feature>
<proteinExistence type="predicted"/>
<evidence type="ECO:0008006" key="5">
    <source>
        <dbReference type="Google" id="ProtNLM"/>
    </source>
</evidence>
<feature type="chain" id="PRO_5039489727" description="Lipoprotein" evidence="2">
    <location>
        <begin position="26"/>
        <end position="339"/>
    </location>
</feature>
<sequence>MSALARRAAALIGVTALTLSMAACGDDGGGKGGEGKGARPSTPVNGAPTSGLLFALSQVKADDRTRRSFTYSHQERLRALAGGPLERSRLSALPIGLGDLGRYPAATIAGPTGIDPAKAGHAWQAGLPPTVAGHLTGPFDADAIGGRLGGLGHKRTGDTWVRRPDGSFDVKDPLAKQGILPTHPLNAIRVDSGRGLTYARLPATLDLVTKDAGGRALDADPAFAAVARCLGTPLAAYLSQREGSAELVGTAVGGAAQNDLEEVMCVRVAGDASTAATRLRTELGSGRSATGRPWSQIMPGAKVGTAGDGVVRLAFRPGADQRPGILFAGFVRSDLPRWA</sequence>
<feature type="region of interest" description="Disordered" evidence="1">
    <location>
        <begin position="28"/>
        <end position="47"/>
    </location>
</feature>
<evidence type="ECO:0000256" key="1">
    <source>
        <dbReference type="SAM" id="MobiDB-lite"/>
    </source>
</evidence>
<reference evidence="3 4" key="1">
    <citation type="submission" date="2020-08" db="EMBL/GenBank/DDBJ databases">
        <title>Genomic Encyclopedia of Type Strains, Phase IV (KMG-IV): sequencing the most valuable type-strain genomes for metagenomic binning, comparative biology and taxonomic classification.</title>
        <authorList>
            <person name="Goeker M."/>
        </authorList>
    </citation>
    <scope>NUCLEOTIDE SEQUENCE [LARGE SCALE GENOMIC DNA]</scope>
    <source>
        <strain evidence="3 4">DSM 44197</strain>
    </source>
</reference>
<gene>
    <name evidence="3" type="ORF">HNR61_008748</name>
</gene>
<dbReference type="EMBL" id="JACJIA010000020">
    <property type="protein sequence ID" value="MBA8957057.1"/>
    <property type="molecule type" value="Genomic_DNA"/>
</dbReference>
<dbReference type="PROSITE" id="PS51257">
    <property type="entry name" value="PROKAR_LIPOPROTEIN"/>
    <property type="match status" value="1"/>
</dbReference>
<protein>
    <recommendedName>
        <fullName evidence="5">Lipoprotein</fullName>
    </recommendedName>
</protein>
<accession>A0A7W3QRX4</accession>
<evidence type="ECO:0000313" key="3">
    <source>
        <dbReference type="EMBL" id="MBA8957057.1"/>
    </source>
</evidence>
<keyword evidence="2" id="KW-0732">Signal</keyword>
<name>A0A7W3QRX4_ACTNM</name>
<keyword evidence="4" id="KW-1185">Reference proteome</keyword>
<dbReference type="AlphaFoldDB" id="A0A7W3QRX4"/>
<organism evidence="3 4">
    <name type="scientific">Actinomadura namibiensis</name>
    <dbReference type="NCBI Taxonomy" id="182080"/>
    <lineage>
        <taxon>Bacteria</taxon>
        <taxon>Bacillati</taxon>
        <taxon>Actinomycetota</taxon>
        <taxon>Actinomycetes</taxon>
        <taxon>Streptosporangiales</taxon>
        <taxon>Thermomonosporaceae</taxon>
        <taxon>Actinomadura</taxon>
    </lineage>
</organism>
<dbReference type="Proteomes" id="UP000572680">
    <property type="component" value="Unassembled WGS sequence"/>
</dbReference>
<dbReference type="RefSeq" id="WP_182848923.1">
    <property type="nucleotide sequence ID" value="NZ_BAAALP010000019.1"/>
</dbReference>
<evidence type="ECO:0000313" key="4">
    <source>
        <dbReference type="Proteomes" id="UP000572680"/>
    </source>
</evidence>